<accession>A0A395J2F6</accession>
<dbReference type="AlphaFoldDB" id="A0A395J2F6"/>
<organism evidence="1 2">
    <name type="scientific">Monilinia fructigena</name>
    <dbReference type="NCBI Taxonomy" id="38457"/>
    <lineage>
        <taxon>Eukaryota</taxon>
        <taxon>Fungi</taxon>
        <taxon>Dikarya</taxon>
        <taxon>Ascomycota</taxon>
        <taxon>Pezizomycotina</taxon>
        <taxon>Leotiomycetes</taxon>
        <taxon>Helotiales</taxon>
        <taxon>Sclerotiniaceae</taxon>
        <taxon>Monilinia</taxon>
    </lineage>
</organism>
<keyword evidence="2" id="KW-1185">Reference proteome</keyword>
<sequence length="67" mass="7920">MTTFILAYQRVGKIKGTDARCRRQFDKTVLPPAVSHRQRVYWFMLDNIKRTEPPVDFIFTLNNAIAY</sequence>
<protein>
    <submittedName>
        <fullName evidence="1">Uncharacterized protein</fullName>
    </submittedName>
</protein>
<reference evidence="1 2" key="1">
    <citation type="submission" date="2018-06" db="EMBL/GenBank/DDBJ databases">
        <title>Genome Sequence of the Brown Rot Fungal Pathogen Monilinia fructigena.</title>
        <authorList>
            <person name="Landi L."/>
            <person name="De Miccolis Angelini R.M."/>
            <person name="Pollastro S."/>
            <person name="Abate D."/>
            <person name="Faretra F."/>
            <person name="Romanazzi G."/>
        </authorList>
    </citation>
    <scope>NUCLEOTIDE SEQUENCE [LARGE SCALE GENOMIC DNA]</scope>
    <source>
        <strain evidence="1 2">Mfrg269</strain>
    </source>
</reference>
<dbReference type="Proteomes" id="UP000249056">
    <property type="component" value="Unassembled WGS sequence"/>
</dbReference>
<evidence type="ECO:0000313" key="1">
    <source>
        <dbReference type="EMBL" id="RAL66531.1"/>
    </source>
</evidence>
<proteinExistence type="predicted"/>
<dbReference type="EMBL" id="QKRW01000006">
    <property type="protein sequence ID" value="RAL66531.1"/>
    <property type="molecule type" value="Genomic_DNA"/>
</dbReference>
<name>A0A395J2F6_9HELO</name>
<evidence type="ECO:0000313" key="2">
    <source>
        <dbReference type="Proteomes" id="UP000249056"/>
    </source>
</evidence>
<comment type="caution">
    <text evidence="1">The sequence shown here is derived from an EMBL/GenBank/DDBJ whole genome shotgun (WGS) entry which is preliminary data.</text>
</comment>
<gene>
    <name evidence="1" type="ORF">DID88_006221</name>
</gene>